<dbReference type="PROSITE" id="PS00086">
    <property type="entry name" value="CYTOCHROME_P450"/>
    <property type="match status" value="1"/>
</dbReference>
<keyword evidence="5 9" id="KW-0560">Oxidoreductase</keyword>
<keyword evidence="4 8" id="KW-0479">Metal-binding</keyword>
<dbReference type="AlphaFoldDB" id="A0A9W9QB78"/>
<dbReference type="EMBL" id="JAPZBQ010000005">
    <property type="protein sequence ID" value="KAJ5328087.1"/>
    <property type="molecule type" value="Genomic_DNA"/>
</dbReference>
<dbReference type="InterPro" id="IPR002403">
    <property type="entry name" value="Cyt_P450_E_grp-IV"/>
</dbReference>
<dbReference type="Gene3D" id="1.10.630.10">
    <property type="entry name" value="Cytochrome P450"/>
    <property type="match status" value="1"/>
</dbReference>
<proteinExistence type="inferred from homology"/>
<comment type="cofactor">
    <cofactor evidence="1 8">
        <name>heme</name>
        <dbReference type="ChEBI" id="CHEBI:30413"/>
    </cofactor>
</comment>
<dbReference type="InterPro" id="IPR036396">
    <property type="entry name" value="Cyt_P450_sf"/>
</dbReference>
<dbReference type="PANTHER" id="PTHR46206">
    <property type="entry name" value="CYTOCHROME P450"/>
    <property type="match status" value="1"/>
</dbReference>
<dbReference type="Proteomes" id="UP001147695">
    <property type="component" value="Unassembled WGS sequence"/>
</dbReference>
<dbReference type="GO" id="GO:0016705">
    <property type="term" value="F:oxidoreductase activity, acting on paired donors, with incorporation or reduction of molecular oxygen"/>
    <property type="evidence" value="ECO:0007669"/>
    <property type="project" value="InterPro"/>
</dbReference>
<evidence type="ECO:0000256" key="7">
    <source>
        <dbReference type="ARBA" id="ARBA00023033"/>
    </source>
</evidence>
<dbReference type="InterPro" id="IPR001128">
    <property type="entry name" value="Cyt_P450"/>
</dbReference>
<reference evidence="10" key="2">
    <citation type="journal article" date="2023" name="IMA Fungus">
        <title>Comparative genomic study of the Penicillium genus elucidates a diverse pangenome and 15 lateral gene transfer events.</title>
        <authorList>
            <person name="Petersen C."/>
            <person name="Sorensen T."/>
            <person name="Nielsen M.R."/>
            <person name="Sondergaard T.E."/>
            <person name="Sorensen J.L."/>
            <person name="Fitzpatrick D.A."/>
            <person name="Frisvad J.C."/>
            <person name="Nielsen K.L."/>
        </authorList>
    </citation>
    <scope>NUCLEOTIDE SEQUENCE</scope>
    <source>
        <strain evidence="10">IBT 35673</strain>
    </source>
</reference>
<keyword evidence="7 9" id="KW-0503">Monooxygenase</keyword>
<evidence type="ECO:0000256" key="8">
    <source>
        <dbReference type="PIRSR" id="PIRSR602403-1"/>
    </source>
</evidence>
<comment type="caution">
    <text evidence="10">The sequence shown here is derived from an EMBL/GenBank/DDBJ whole genome shotgun (WGS) entry which is preliminary data.</text>
</comment>
<evidence type="ECO:0000256" key="2">
    <source>
        <dbReference type="ARBA" id="ARBA00010617"/>
    </source>
</evidence>
<dbReference type="GO" id="GO:0043386">
    <property type="term" value="P:mycotoxin biosynthetic process"/>
    <property type="evidence" value="ECO:0007669"/>
    <property type="project" value="UniProtKB-ARBA"/>
</dbReference>
<evidence type="ECO:0000256" key="3">
    <source>
        <dbReference type="ARBA" id="ARBA00022617"/>
    </source>
</evidence>
<dbReference type="GO" id="GO:0004497">
    <property type="term" value="F:monooxygenase activity"/>
    <property type="evidence" value="ECO:0007669"/>
    <property type="project" value="UniProtKB-KW"/>
</dbReference>
<evidence type="ECO:0000256" key="4">
    <source>
        <dbReference type="ARBA" id="ARBA00022723"/>
    </source>
</evidence>
<keyword evidence="6 8" id="KW-0408">Iron</keyword>
<feature type="binding site" description="axial binding residue" evidence="8">
    <location>
        <position position="436"/>
    </location>
    <ligand>
        <name>heme</name>
        <dbReference type="ChEBI" id="CHEBI:30413"/>
    </ligand>
    <ligandPart>
        <name>Fe</name>
        <dbReference type="ChEBI" id="CHEBI:18248"/>
    </ligandPart>
</feature>
<evidence type="ECO:0000256" key="9">
    <source>
        <dbReference type="RuleBase" id="RU000461"/>
    </source>
</evidence>
<reference evidence="10" key="1">
    <citation type="submission" date="2022-12" db="EMBL/GenBank/DDBJ databases">
        <authorList>
            <person name="Petersen C."/>
        </authorList>
    </citation>
    <scope>NUCLEOTIDE SEQUENCE</scope>
    <source>
        <strain evidence="10">IBT 35673</strain>
    </source>
</reference>
<dbReference type="PANTHER" id="PTHR46206:SF2">
    <property type="entry name" value="CYTOCHROME P450 MONOOXYGENASE AUSG-RELATED"/>
    <property type="match status" value="1"/>
</dbReference>
<dbReference type="Pfam" id="PF00067">
    <property type="entry name" value="p450"/>
    <property type="match status" value="1"/>
</dbReference>
<evidence type="ECO:0000313" key="10">
    <source>
        <dbReference type="EMBL" id="KAJ5328087.1"/>
    </source>
</evidence>
<evidence type="ECO:0000256" key="5">
    <source>
        <dbReference type="ARBA" id="ARBA00023002"/>
    </source>
</evidence>
<evidence type="ECO:0000256" key="6">
    <source>
        <dbReference type="ARBA" id="ARBA00023004"/>
    </source>
</evidence>
<dbReference type="SUPFAM" id="SSF48264">
    <property type="entry name" value="Cytochrome P450"/>
    <property type="match status" value="1"/>
</dbReference>
<dbReference type="PRINTS" id="PR00465">
    <property type="entry name" value="EP450IV"/>
</dbReference>
<name>A0A9W9QB78_PENBR</name>
<accession>A0A9W9QB78</accession>
<sequence length="498" mass="56427">MLLPNDSLVVLLCLIFPAAFFLCKLTDRSPRFPLANKTPGEFMLCAPTLIKQGLAKWKVFQFLTNDGIQVFLSHEYTKEIRNHNSLSFGEFMHQRFHANLYPFRPYLAFAEKDEAFVKFIRKKLVAPLADLVNPLSETATSALRGEWTDNPTWHKLGLKSSLSTVIAQLLAKAFVGEPLCHNARWLHITVEYTVDSIQASEALRRWPATLRPIMIHILPVCRKLKAELDEATSLIDAVLQQRHVEKETALQNGKVPQRYMDAFEWMAEHYSEMNVPCDPVMVQLALAVTGIHTTTDMLTQFLYDIVEKEGLVDSLRDEIVRVVKQDGLTMSALNKVRLMDSCLKESQRLKPVQGVALQRIAIKDFDLSDGTRISKNTPIILSAERMWDAEVYTSPNVFDPYRFVKMRDESPANETTALAVSPSAEHIGWGLGKHACPGRFLAIHELKIVLCHILLRYDFRHADTKPVQTIVMGTATLADPFAMFEVRRKDHSGSEALL</sequence>
<keyword evidence="3 8" id="KW-0349">Heme</keyword>
<protein>
    <submittedName>
        <fullName evidence="10">Cytochrome P450 monooxygenase</fullName>
    </submittedName>
</protein>
<gene>
    <name evidence="10" type="ORF">N7452_008477</name>
</gene>
<dbReference type="InterPro" id="IPR017972">
    <property type="entry name" value="Cyt_P450_CS"/>
</dbReference>
<evidence type="ECO:0000313" key="11">
    <source>
        <dbReference type="Proteomes" id="UP001147695"/>
    </source>
</evidence>
<dbReference type="GO" id="GO:0005506">
    <property type="term" value="F:iron ion binding"/>
    <property type="evidence" value="ECO:0007669"/>
    <property type="project" value="InterPro"/>
</dbReference>
<evidence type="ECO:0000256" key="1">
    <source>
        <dbReference type="ARBA" id="ARBA00001971"/>
    </source>
</evidence>
<comment type="similarity">
    <text evidence="2 9">Belongs to the cytochrome P450 family.</text>
</comment>
<organism evidence="10 11">
    <name type="scientific">Penicillium brevicompactum</name>
    <dbReference type="NCBI Taxonomy" id="5074"/>
    <lineage>
        <taxon>Eukaryota</taxon>
        <taxon>Fungi</taxon>
        <taxon>Dikarya</taxon>
        <taxon>Ascomycota</taxon>
        <taxon>Pezizomycotina</taxon>
        <taxon>Eurotiomycetes</taxon>
        <taxon>Eurotiomycetidae</taxon>
        <taxon>Eurotiales</taxon>
        <taxon>Aspergillaceae</taxon>
        <taxon>Penicillium</taxon>
    </lineage>
</organism>
<dbReference type="GO" id="GO:0020037">
    <property type="term" value="F:heme binding"/>
    <property type="evidence" value="ECO:0007669"/>
    <property type="project" value="InterPro"/>
</dbReference>
<dbReference type="CDD" id="cd11041">
    <property type="entry name" value="CYP503A1-like"/>
    <property type="match status" value="1"/>
</dbReference>